<dbReference type="Gene3D" id="1.10.10.10">
    <property type="entry name" value="Winged helix-like DNA-binding domain superfamily/Winged helix DNA-binding domain"/>
    <property type="match status" value="1"/>
</dbReference>
<dbReference type="PRINTS" id="PR00039">
    <property type="entry name" value="HTHLYSR"/>
</dbReference>
<proteinExistence type="inferred from homology"/>
<reference evidence="6 7" key="1">
    <citation type="submission" date="2018-08" db="EMBL/GenBank/DDBJ databases">
        <title>A genome reference for cultivated species of the human gut microbiota.</title>
        <authorList>
            <person name="Zou Y."/>
            <person name="Xue W."/>
            <person name="Luo G."/>
        </authorList>
    </citation>
    <scope>NUCLEOTIDE SEQUENCE [LARGE SCALE GENOMIC DNA]</scope>
    <source>
        <strain evidence="6 7">AF04-15</strain>
    </source>
</reference>
<evidence type="ECO:0000256" key="4">
    <source>
        <dbReference type="ARBA" id="ARBA00023163"/>
    </source>
</evidence>
<feature type="domain" description="HTH lysR-type" evidence="5">
    <location>
        <begin position="33"/>
        <end position="85"/>
    </location>
</feature>
<dbReference type="OrthoDB" id="63123at2"/>
<dbReference type="InterPro" id="IPR036390">
    <property type="entry name" value="WH_DNA-bd_sf"/>
</dbReference>
<dbReference type="PANTHER" id="PTHR30419">
    <property type="entry name" value="HTH-TYPE TRANSCRIPTIONAL REGULATOR YBHD"/>
    <property type="match status" value="1"/>
</dbReference>
<dbReference type="Gene3D" id="3.40.190.290">
    <property type="match status" value="1"/>
</dbReference>
<dbReference type="SUPFAM" id="SSF46785">
    <property type="entry name" value="Winged helix' DNA-binding domain"/>
    <property type="match status" value="1"/>
</dbReference>
<dbReference type="Pfam" id="PF03466">
    <property type="entry name" value="LysR_substrate"/>
    <property type="match status" value="1"/>
</dbReference>
<dbReference type="GO" id="GO:0003700">
    <property type="term" value="F:DNA-binding transcription factor activity"/>
    <property type="evidence" value="ECO:0007669"/>
    <property type="project" value="InterPro"/>
</dbReference>
<comment type="caution">
    <text evidence="6">The sequence shown here is derived from an EMBL/GenBank/DDBJ whole genome shotgun (WGS) entry which is preliminary data.</text>
</comment>
<dbReference type="InterPro" id="IPR036388">
    <property type="entry name" value="WH-like_DNA-bd_sf"/>
</dbReference>
<dbReference type="Pfam" id="PF00126">
    <property type="entry name" value="HTH_1"/>
    <property type="match status" value="1"/>
</dbReference>
<dbReference type="InterPro" id="IPR000847">
    <property type="entry name" value="LysR_HTH_N"/>
</dbReference>
<keyword evidence="4" id="KW-0804">Transcription</keyword>
<evidence type="ECO:0000313" key="7">
    <source>
        <dbReference type="Proteomes" id="UP000283880"/>
    </source>
</evidence>
<dbReference type="Proteomes" id="UP000283880">
    <property type="component" value="Unassembled WGS sequence"/>
</dbReference>
<gene>
    <name evidence="6" type="ORF">DWV29_13845</name>
</gene>
<dbReference type="PROSITE" id="PS50931">
    <property type="entry name" value="HTH_LYSR"/>
    <property type="match status" value="1"/>
</dbReference>
<dbReference type="FunFam" id="1.10.10.10:FF:000001">
    <property type="entry name" value="LysR family transcriptional regulator"/>
    <property type="match status" value="1"/>
</dbReference>
<evidence type="ECO:0000256" key="1">
    <source>
        <dbReference type="ARBA" id="ARBA00009437"/>
    </source>
</evidence>
<dbReference type="InterPro" id="IPR050950">
    <property type="entry name" value="HTH-type_LysR_regulators"/>
</dbReference>
<dbReference type="GO" id="GO:0005829">
    <property type="term" value="C:cytosol"/>
    <property type="evidence" value="ECO:0007669"/>
    <property type="project" value="TreeGrafter"/>
</dbReference>
<dbReference type="GO" id="GO:0003677">
    <property type="term" value="F:DNA binding"/>
    <property type="evidence" value="ECO:0007669"/>
    <property type="project" value="UniProtKB-KW"/>
</dbReference>
<keyword evidence="2" id="KW-0805">Transcription regulation</keyword>
<dbReference type="AlphaFoldDB" id="A0A413FE37"/>
<dbReference type="SUPFAM" id="SSF53850">
    <property type="entry name" value="Periplasmic binding protein-like II"/>
    <property type="match status" value="1"/>
</dbReference>
<organism evidence="6 7">
    <name type="scientific">Enterocloster asparagiformis</name>
    <dbReference type="NCBI Taxonomy" id="333367"/>
    <lineage>
        <taxon>Bacteria</taxon>
        <taxon>Bacillati</taxon>
        <taxon>Bacillota</taxon>
        <taxon>Clostridia</taxon>
        <taxon>Lachnospirales</taxon>
        <taxon>Lachnospiraceae</taxon>
        <taxon>Enterocloster</taxon>
    </lineage>
</organism>
<evidence type="ECO:0000256" key="2">
    <source>
        <dbReference type="ARBA" id="ARBA00023015"/>
    </source>
</evidence>
<evidence type="ECO:0000256" key="3">
    <source>
        <dbReference type="ARBA" id="ARBA00023125"/>
    </source>
</evidence>
<dbReference type="CDD" id="cd05466">
    <property type="entry name" value="PBP2_LTTR_substrate"/>
    <property type="match status" value="1"/>
</dbReference>
<comment type="similarity">
    <text evidence="1">Belongs to the LysR transcriptional regulatory family.</text>
</comment>
<accession>A0A413FE37</accession>
<evidence type="ECO:0000259" key="5">
    <source>
        <dbReference type="PROSITE" id="PS50931"/>
    </source>
</evidence>
<name>A0A413FE37_9FIRM</name>
<keyword evidence="3" id="KW-0238">DNA-binding</keyword>
<evidence type="ECO:0000313" key="6">
    <source>
        <dbReference type="EMBL" id="RGX28695.1"/>
    </source>
</evidence>
<protein>
    <submittedName>
        <fullName evidence="6">LysR family transcriptional regulator</fullName>
    </submittedName>
</protein>
<dbReference type="InterPro" id="IPR005119">
    <property type="entry name" value="LysR_subst-bd"/>
</dbReference>
<sequence length="337" mass="38048">MGATAEMISGESISAVCGQKRRKYTMSSSYSKLQYIIAIADKKSISQAARDLYISQPALTKYISTLEDELGVQLFDRTSTPIQLTYAGEVYLEYAKLQSGMEKKMRAEMEEISKMKRGRINLGIGIGQGEYWLPRILPVFSRLYPGIEVHIYDGFQQDYEEMLARGNIDIAISSWTSRSDKFQYEEICEENILLYMSPEDPILKDIDVSGNDVDHPVYIPPELLNGTTIIMTKPVNSTSRTVAQILTLCDIKPGKRMYVGSCNTAYSLAAEGMGVAFFPRSSYFFPGYHKKPACCTVTDPPCRRKIVAAYRKEDLLSNIKKSFIDVVKQVVIENRLY</sequence>
<dbReference type="EMBL" id="QSBM01000010">
    <property type="protein sequence ID" value="RGX28695.1"/>
    <property type="molecule type" value="Genomic_DNA"/>
</dbReference>